<dbReference type="Proteomes" id="UP000010556">
    <property type="component" value="Unassembled WGS sequence"/>
</dbReference>
<dbReference type="AlphaFoldDB" id="L5LQZ4"/>
<evidence type="ECO:0000313" key="3">
    <source>
        <dbReference type="EMBL" id="ELK28486.1"/>
    </source>
</evidence>
<keyword evidence="1" id="KW-0433">Leucine-rich repeat</keyword>
<dbReference type="PANTHER" id="PTHR14224">
    <property type="entry name" value="SIMILAR TO PREFERENTIALLY EXPRESSED ANTIGEN IN MELANOMA-LIKE 3"/>
    <property type="match status" value="1"/>
</dbReference>
<dbReference type="InterPro" id="IPR050694">
    <property type="entry name" value="LRRC14/PRAME"/>
</dbReference>
<proteinExistence type="predicted"/>
<evidence type="ECO:0000256" key="2">
    <source>
        <dbReference type="ARBA" id="ARBA00022737"/>
    </source>
</evidence>
<organism evidence="3 4">
    <name type="scientific">Myotis davidii</name>
    <name type="common">David's myotis</name>
    <dbReference type="NCBI Taxonomy" id="225400"/>
    <lineage>
        <taxon>Eukaryota</taxon>
        <taxon>Metazoa</taxon>
        <taxon>Chordata</taxon>
        <taxon>Craniata</taxon>
        <taxon>Vertebrata</taxon>
        <taxon>Euteleostomi</taxon>
        <taxon>Mammalia</taxon>
        <taxon>Eutheria</taxon>
        <taxon>Laurasiatheria</taxon>
        <taxon>Chiroptera</taxon>
        <taxon>Yangochiroptera</taxon>
        <taxon>Vespertilionidae</taxon>
        <taxon>Myotis</taxon>
    </lineage>
</organism>
<protein>
    <submittedName>
        <fullName evidence="3">PRAME family member 8</fullName>
    </submittedName>
</protein>
<name>L5LQZ4_MYODS</name>
<sequence length="195" mass="22032">MSIRMPPTLLKLAAKRLLRDQASDIAALEYLPAELFPYLFLMAYRGGCGPHLLKALAQAWPFTVLPLGVLMQRPPDHAPTRAAGLKAVFDGLDILLAQKVRPRRCKLWVWDLRNTGANFWDMWCGASTKNCSPTGPVTVDSCSPNMEHPLAPLEVFLDLNFSERDRDKFFMHIIQWSQQREGRVAIPVLQGTEDF</sequence>
<dbReference type="EMBL" id="KB109233">
    <property type="protein sequence ID" value="ELK28486.1"/>
    <property type="molecule type" value="Genomic_DNA"/>
</dbReference>
<gene>
    <name evidence="3" type="ORF">MDA_GLEAN10002167</name>
</gene>
<keyword evidence="2" id="KW-0677">Repeat</keyword>
<evidence type="ECO:0000256" key="1">
    <source>
        <dbReference type="ARBA" id="ARBA00022614"/>
    </source>
</evidence>
<keyword evidence="4" id="KW-1185">Reference proteome</keyword>
<dbReference type="PANTHER" id="PTHR14224:SF19">
    <property type="entry name" value="PRAME FAMILY MEMBER 11-RELATED"/>
    <property type="match status" value="1"/>
</dbReference>
<evidence type="ECO:0000313" key="4">
    <source>
        <dbReference type="Proteomes" id="UP000010556"/>
    </source>
</evidence>
<accession>L5LQZ4</accession>
<dbReference type="GO" id="GO:0005737">
    <property type="term" value="C:cytoplasm"/>
    <property type="evidence" value="ECO:0007669"/>
    <property type="project" value="TreeGrafter"/>
</dbReference>
<reference evidence="4" key="1">
    <citation type="journal article" date="2013" name="Science">
        <title>Comparative analysis of bat genomes provides insight into the evolution of flight and immunity.</title>
        <authorList>
            <person name="Zhang G."/>
            <person name="Cowled C."/>
            <person name="Shi Z."/>
            <person name="Huang Z."/>
            <person name="Bishop-Lilly K.A."/>
            <person name="Fang X."/>
            <person name="Wynne J.W."/>
            <person name="Xiong Z."/>
            <person name="Baker M.L."/>
            <person name="Zhao W."/>
            <person name="Tachedjian M."/>
            <person name="Zhu Y."/>
            <person name="Zhou P."/>
            <person name="Jiang X."/>
            <person name="Ng J."/>
            <person name="Yang L."/>
            <person name="Wu L."/>
            <person name="Xiao J."/>
            <person name="Feng Y."/>
            <person name="Chen Y."/>
            <person name="Sun X."/>
            <person name="Zhang Y."/>
            <person name="Marsh G.A."/>
            <person name="Crameri G."/>
            <person name="Broder C.C."/>
            <person name="Frey K.G."/>
            <person name="Wang L.F."/>
            <person name="Wang J."/>
        </authorList>
    </citation>
    <scope>NUCLEOTIDE SEQUENCE [LARGE SCALE GENOMIC DNA]</scope>
</reference>